<accession>A0A4Y3KEJ8</accession>
<proteinExistence type="predicted"/>
<dbReference type="SUPFAM" id="SSF52317">
    <property type="entry name" value="Class I glutamine amidotransferase-like"/>
    <property type="match status" value="1"/>
</dbReference>
<dbReference type="Gene3D" id="3.40.50.880">
    <property type="match status" value="1"/>
</dbReference>
<dbReference type="Proteomes" id="UP000315842">
    <property type="component" value="Unassembled WGS sequence"/>
</dbReference>
<evidence type="ECO:0000313" key="2">
    <source>
        <dbReference type="EMBL" id="GEA82076.1"/>
    </source>
</evidence>
<dbReference type="InterPro" id="IPR017926">
    <property type="entry name" value="GATASE"/>
</dbReference>
<keyword evidence="3" id="KW-1185">Reference proteome</keyword>
<protein>
    <submittedName>
        <fullName evidence="2">Aminotransferase</fullName>
    </submittedName>
</protein>
<reference evidence="2 3" key="1">
    <citation type="submission" date="2019-06" db="EMBL/GenBank/DDBJ databases">
        <title>Whole genome shotgun sequence of Cellulomonas uda NBRC 3747.</title>
        <authorList>
            <person name="Hosoyama A."/>
            <person name="Uohara A."/>
            <person name="Ohji S."/>
            <person name="Ichikawa N."/>
        </authorList>
    </citation>
    <scope>NUCLEOTIDE SEQUENCE [LARGE SCALE GENOMIC DNA]</scope>
    <source>
        <strain evidence="2 3">NBRC 3747</strain>
    </source>
</reference>
<dbReference type="InterPro" id="IPR029062">
    <property type="entry name" value="Class_I_gatase-like"/>
</dbReference>
<dbReference type="GO" id="GO:0005829">
    <property type="term" value="C:cytosol"/>
    <property type="evidence" value="ECO:0007669"/>
    <property type="project" value="TreeGrafter"/>
</dbReference>
<evidence type="ECO:0000313" key="3">
    <source>
        <dbReference type="Proteomes" id="UP000315842"/>
    </source>
</evidence>
<sequence>MTVRLTVVQSSPEAPLDRLAGWWSDVELTVVRPDQGDTLPTADRVGDGLVVLGGLMNAYDDAGSPWLPALRALLADAVASRVPTLGICLGAQLLAAATGGRVQVAAPPGPEAGVVDIWWRPEAGADALFGPLVAGLPGHAERKVSAQPTLHSDAVVDLPPGAVWLASSNQYPYQAFRVGSAWGVQFHPEVSGPTLRGWAEGHETADADAILADYTAREDELVATGELLATSFLDVVREAADAPVSA</sequence>
<evidence type="ECO:0000259" key="1">
    <source>
        <dbReference type="Pfam" id="PF00117"/>
    </source>
</evidence>
<keyword evidence="2" id="KW-0032">Aminotransferase</keyword>
<dbReference type="PANTHER" id="PTHR42695:SF5">
    <property type="entry name" value="GLUTAMINE AMIDOTRANSFERASE YLR126C-RELATED"/>
    <property type="match status" value="1"/>
</dbReference>
<gene>
    <name evidence="2" type="ORF">CUD01_25200</name>
</gene>
<name>A0A4Y3KEJ8_CELUD</name>
<keyword evidence="2" id="KW-0808">Transferase</keyword>
<comment type="caution">
    <text evidence="2">The sequence shown here is derived from an EMBL/GenBank/DDBJ whole genome shotgun (WGS) entry which is preliminary data.</text>
</comment>
<dbReference type="PROSITE" id="PS51273">
    <property type="entry name" value="GATASE_TYPE_1"/>
    <property type="match status" value="1"/>
</dbReference>
<feature type="domain" description="Glutamine amidotransferase" evidence="1">
    <location>
        <begin position="26"/>
        <end position="192"/>
    </location>
</feature>
<organism evidence="2 3">
    <name type="scientific">Cellulomonas uda</name>
    <dbReference type="NCBI Taxonomy" id="1714"/>
    <lineage>
        <taxon>Bacteria</taxon>
        <taxon>Bacillati</taxon>
        <taxon>Actinomycetota</taxon>
        <taxon>Actinomycetes</taxon>
        <taxon>Micrococcales</taxon>
        <taxon>Cellulomonadaceae</taxon>
        <taxon>Cellulomonas</taxon>
    </lineage>
</organism>
<dbReference type="RefSeq" id="WP_244937776.1">
    <property type="nucleotide sequence ID" value="NZ_BJLP01000046.1"/>
</dbReference>
<dbReference type="AlphaFoldDB" id="A0A4Y3KEJ8"/>
<dbReference type="InterPro" id="IPR044992">
    <property type="entry name" value="ChyE-like"/>
</dbReference>
<dbReference type="PANTHER" id="PTHR42695">
    <property type="entry name" value="GLUTAMINE AMIDOTRANSFERASE YLR126C-RELATED"/>
    <property type="match status" value="1"/>
</dbReference>
<dbReference type="EMBL" id="BJLP01000046">
    <property type="protein sequence ID" value="GEA82076.1"/>
    <property type="molecule type" value="Genomic_DNA"/>
</dbReference>
<dbReference type="GO" id="GO:0008483">
    <property type="term" value="F:transaminase activity"/>
    <property type="evidence" value="ECO:0007669"/>
    <property type="project" value="UniProtKB-KW"/>
</dbReference>
<dbReference type="CDD" id="cd01741">
    <property type="entry name" value="GATase1_1"/>
    <property type="match status" value="1"/>
</dbReference>
<dbReference type="Pfam" id="PF00117">
    <property type="entry name" value="GATase"/>
    <property type="match status" value="1"/>
</dbReference>